<sequence>MASLSHLLASSLFPSSFQQRSPPRISSYRTPSMNLSVVSSATPCRIHSIHSCRAQGEITFGIVREMSSKEAAG</sequence>
<dbReference type="Proteomes" id="UP000799779">
    <property type="component" value="Unassembled WGS sequence"/>
</dbReference>
<keyword evidence="2" id="KW-1185">Reference proteome</keyword>
<evidence type="ECO:0000313" key="1">
    <source>
        <dbReference type="EMBL" id="KAF1997539.1"/>
    </source>
</evidence>
<reference evidence="1" key="1">
    <citation type="journal article" date="2020" name="Stud. Mycol.">
        <title>101 Dothideomycetes genomes: a test case for predicting lifestyles and emergence of pathogens.</title>
        <authorList>
            <person name="Haridas S."/>
            <person name="Albert R."/>
            <person name="Binder M."/>
            <person name="Bloem J."/>
            <person name="Labutti K."/>
            <person name="Salamov A."/>
            <person name="Andreopoulos B."/>
            <person name="Baker S."/>
            <person name="Barry K."/>
            <person name="Bills G."/>
            <person name="Bluhm B."/>
            <person name="Cannon C."/>
            <person name="Castanera R."/>
            <person name="Culley D."/>
            <person name="Daum C."/>
            <person name="Ezra D."/>
            <person name="Gonzalez J."/>
            <person name="Henrissat B."/>
            <person name="Kuo A."/>
            <person name="Liang C."/>
            <person name="Lipzen A."/>
            <person name="Lutzoni F."/>
            <person name="Magnuson J."/>
            <person name="Mondo S."/>
            <person name="Nolan M."/>
            <person name="Ohm R."/>
            <person name="Pangilinan J."/>
            <person name="Park H.-J."/>
            <person name="Ramirez L."/>
            <person name="Alfaro M."/>
            <person name="Sun H."/>
            <person name="Tritt A."/>
            <person name="Yoshinaga Y."/>
            <person name="Zwiers L.-H."/>
            <person name="Turgeon B."/>
            <person name="Goodwin S."/>
            <person name="Spatafora J."/>
            <person name="Crous P."/>
            <person name="Grigoriev I."/>
        </authorList>
    </citation>
    <scope>NUCLEOTIDE SEQUENCE</scope>
    <source>
        <strain evidence="1">CBS 123094</strain>
    </source>
</reference>
<protein>
    <submittedName>
        <fullName evidence="1">Uncharacterized protein</fullName>
    </submittedName>
</protein>
<name>A0A6A5W9S5_9PLEO</name>
<dbReference type="EMBL" id="ML977612">
    <property type="protein sequence ID" value="KAF1997539.1"/>
    <property type="molecule type" value="Genomic_DNA"/>
</dbReference>
<evidence type="ECO:0000313" key="2">
    <source>
        <dbReference type="Proteomes" id="UP000799779"/>
    </source>
</evidence>
<proteinExistence type="predicted"/>
<gene>
    <name evidence="1" type="ORF">P154DRAFT_524746</name>
</gene>
<accession>A0A6A5W9S5</accession>
<dbReference type="AlphaFoldDB" id="A0A6A5W9S5"/>
<organism evidence="1 2">
    <name type="scientific">Amniculicola lignicola CBS 123094</name>
    <dbReference type="NCBI Taxonomy" id="1392246"/>
    <lineage>
        <taxon>Eukaryota</taxon>
        <taxon>Fungi</taxon>
        <taxon>Dikarya</taxon>
        <taxon>Ascomycota</taxon>
        <taxon>Pezizomycotina</taxon>
        <taxon>Dothideomycetes</taxon>
        <taxon>Pleosporomycetidae</taxon>
        <taxon>Pleosporales</taxon>
        <taxon>Amniculicolaceae</taxon>
        <taxon>Amniculicola</taxon>
    </lineage>
</organism>